<dbReference type="InterPro" id="IPR014867">
    <property type="entry name" value="Spore_coat_CotH_CotH2/3/7"/>
</dbReference>
<feature type="region of interest" description="Disordered" evidence="1">
    <location>
        <begin position="877"/>
        <end position="924"/>
    </location>
</feature>
<sequence length="924" mass="101740">MVRMNMMLVLVLLLIASTTTMTPHMMNGVGAISPSSNDNVNNNNSTSTIAAAAPAAAFATPVVVVNSKVVAASGEKEEEEPGTIVEKQGRRMPAPSSYSSYPPGWPVDPNTGKPQAPIRRVRARAAMMTQAAVSRNLVVVDDATPTTQQEQDTTNNNNDDDDDEKNKPPFFAKPLMSRVETTQATRTFKSNLPLLVIRIPAPSTTREIIMSKNGEEGSAEGSNTTTAFDSTFREDIPDEPKTLATLWASDCGVQGAKPSKWENATLNNKQLTCSFFDTPSYDKFMGIEVRGRSSRRFGKKQYSIELRKQIPSTSPSSATMTTTPPPEHQTQISRGEAQMLSTEPTTTTMFLNDTKGRLAGMPKGEDFVINGPFVDRSLIRNAFAYRIGRAMSDADGKYYVPRSEPVELFWLKSKSDGSRSNAAFDVNDPEQYGGVHVVKEALRVGKNRVDVRKFDADAAKLSGHLPPWGPSYLFEVAVEGLERWSACDGDSTNHVQCTLASGRGGPVDYASTLPNWFHLYNHGGANAKPHQNRIDLSSYGTDASVRAAMERYNANASRPLPNVETAARIGIVESSKSIRREGSKASRNVGGSVRIALRHPKIEEADPTGTNDDVKNWLRAHLASFESTLFGPCSIPSPDQCPSAYTNANLARRSSYRRYVHHRTWVDWLLLQELTGNVDAYTSSVYLHKQEGDPRLRMGPAWDFNLAFGLSTVDGRGEPDNGRRSSPDGQWLYNYFLERCPALPGASGGVSECTTSQQRVSRWYGRLLEDPKFRSAVAGRWKYLRRSGLTDADVNALITDLKESLSAGGATKRELRRWPYSDRTSLATFGGRGLIADPPDTRETRAAGGEWEAEVERVRSWVMRRLRWMDEQLLKSNPNLPASDALSERGRQILPSLLPGPPQSSPSSARRQQRTTLPGLPPLF</sequence>
<feature type="compositionally biased region" description="Low complexity" evidence="1">
    <location>
        <begin position="93"/>
        <end position="102"/>
    </location>
</feature>
<dbReference type="AlphaFoldDB" id="A0A830HEB9"/>
<name>A0A830HEB9_9CHLO</name>
<evidence type="ECO:0000256" key="1">
    <source>
        <dbReference type="SAM" id="MobiDB-lite"/>
    </source>
</evidence>
<feature type="region of interest" description="Disordered" evidence="1">
    <location>
        <begin position="138"/>
        <end position="175"/>
    </location>
</feature>
<accession>A0A830HEB9</accession>
<feature type="compositionally biased region" description="Low complexity" evidence="1">
    <location>
        <begin position="141"/>
        <end position="157"/>
    </location>
</feature>
<comment type="caution">
    <text evidence="3">The sequence shown here is derived from an EMBL/GenBank/DDBJ whole genome shotgun (WGS) entry which is preliminary data.</text>
</comment>
<keyword evidence="4" id="KW-1185">Reference proteome</keyword>
<evidence type="ECO:0000313" key="4">
    <source>
        <dbReference type="Proteomes" id="UP000660262"/>
    </source>
</evidence>
<evidence type="ECO:0000313" key="3">
    <source>
        <dbReference type="EMBL" id="GHP03689.1"/>
    </source>
</evidence>
<organism evidence="3 4">
    <name type="scientific">Pycnococcus provasolii</name>
    <dbReference type="NCBI Taxonomy" id="41880"/>
    <lineage>
        <taxon>Eukaryota</taxon>
        <taxon>Viridiplantae</taxon>
        <taxon>Chlorophyta</taxon>
        <taxon>Pseudoscourfieldiophyceae</taxon>
        <taxon>Pseudoscourfieldiales</taxon>
        <taxon>Pycnococcaceae</taxon>
        <taxon>Pycnococcus</taxon>
    </lineage>
</organism>
<feature type="signal peptide" evidence="2">
    <location>
        <begin position="1"/>
        <end position="21"/>
    </location>
</feature>
<dbReference type="Pfam" id="PF08757">
    <property type="entry name" value="CotH"/>
    <property type="match status" value="1"/>
</dbReference>
<proteinExistence type="predicted"/>
<protein>
    <submittedName>
        <fullName evidence="3">Uncharacterized protein</fullName>
    </submittedName>
</protein>
<keyword evidence="2" id="KW-0732">Signal</keyword>
<reference evidence="3" key="1">
    <citation type="submission" date="2020-10" db="EMBL/GenBank/DDBJ databases">
        <title>Unveiling of a novel bifunctional photoreceptor, Dualchrome1, isolated from a cosmopolitan green alga.</title>
        <authorList>
            <person name="Suzuki S."/>
            <person name="Kawachi M."/>
        </authorList>
    </citation>
    <scope>NUCLEOTIDE SEQUENCE</scope>
    <source>
        <strain evidence="3">NIES 2893</strain>
    </source>
</reference>
<dbReference type="EMBL" id="BNJQ01000006">
    <property type="protein sequence ID" value="GHP03689.1"/>
    <property type="molecule type" value="Genomic_DNA"/>
</dbReference>
<dbReference type="OrthoDB" id="540213at2759"/>
<evidence type="ECO:0000256" key="2">
    <source>
        <dbReference type="SAM" id="SignalP"/>
    </source>
</evidence>
<feature type="region of interest" description="Disordered" evidence="1">
    <location>
        <begin position="308"/>
        <end position="334"/>
    </location>
</feature>
<feature type="region of interest" description="Disordered" evidence="1">
    <location>
        <begin position="72"/>
        <end position="115"/>
    </location>
</feature>
<gene>
    <name evidence="3" type="ORF">PPROV_000244400</name>
</gene>
<feature type="compositionally biased region" description="Low complexity" evidence="1">
    <location>
        <begin position="311"/>
        <end position="322"/>
    </location>
</feature>
<feature type="chain" id="PRO_5032519877" evidence="2">
    <location>
        <begin position="22"/>
        <end position="924"/>
    </location>
</feature>
<dbReference type="Proteomes" id="UP000660262">
    <property type="component" value="Unassembled WGS sequence"/>
</dbReference>